<evidence type="ECO:0000313" key="1">
    <source>
        <dbReference type="EMBL" id="ROP91199.1"/>
    </source>
</evidence>
<dbReference type="EMBL" id="RJKX01000014">
    <property type="protein sequence ID" value="ROP91199.1"/>
    <property type="molecule type" value="Genomic_DNA"/>
</dbReference>
<dbReference type="GO" id="GO:0003824">
    <property type="term" value="F:catalytic activity"/>
    <property type="evidence" value="ECO:0007669"/>
    <property type="project" value="UniProtKB-ARBA"/>
</dbReference>
<dbReference type="AlphaFoldDB" id="A0A3N1LKD3"/>
<comment type="caution">
    <text evidence="1">The sequence shown here is derived from an EMBL/GenBank/DDBJ whole genome shotgun (WGS) entry which is preliminary data.</text>
</comment>
<dbReference type="Proteomes" id="UP000278222">
    <property type="component" value="Unassembled WGS sequence"/>
</dbReference>
<dbReference type="RefSeq" id="WP_123690886.1">
    <property type="nucleotide sequence ID" value="NZ_AP019700.1"/>
</dbReference>
<dbReference type="PANTHER" id="PTHR11941:SF54">
    <property type="entry name" value="ENOYL-COA HYDRATASE, MITOCHONDRIAL"/>
    <property type="match status" value="1"/>
</dbReference>
<keyword evidence="2" id="KW-1185">Reference proteome</keyword>
<dbReference type="SUPFAM" id="SSF52096">
    <property type="entry name" value="ClpP/crotonase"/>
    <property type="match status" value="1"/>
</dbReference>
<organism evidence="1 2">
    <name type="scientific">Stella humosa</name>
    <dbReference type="NCBI Taxonomy" id="94"/>
    <lineage>
        <taxon>Bacteria</taxon>
        <taxon>Pseudomonadati</taxon>
        <taxon>Pseudomonadota</taxon>
        <taxon>Alphaproteobacteria</taxon>
        <taxon>Rhodospirillales</taxon>
        <taxon>Stellaceae</taxon>
        <taxon>Stella</taxon>
    </lineage>
</organism>
<proteinExistence type="predicted"/>
<accession>A0A3N1LKD3</accession>
<dbReference type="CDD" id="cd06558">
    <property type="entry name" value="crotonase-like"/>
    <property type="match status" value="1"/>
</dbReference>
<dbReference type="Gene3D" id="3.90.226.10">
    <property type="entry name" value="2-enoyl-CoA Hydratase, Chain A, domain 1"/>
    <property type="match status" value="1"/>
</dbReference>
<dbReference type="OrthoDB" id="7225138at2"/>
<name>A0A3N1LKD3_9PROT</name>
<dbReference type="InterPro" id="IPR001753">
    <property type="entry name" value="Enoyl-CoA_hydra/iso"/>
</dbReference>
<dbReference type="GO" id="GO:0006635">
    <property type="term" value="P:fatty acid beta-oxidation"/>
    <property type="evidence" value="ECO:0007669"/>
    <property type="project" value="TreeGrafter"/>
</dbReference>
<reference evidence="1 2" key="1">
    <citation type="submission" date="2018-11" db="EMBL/GenBank/DDBJ databases">
        <title>Genomic Encyclopedia of Type Strains, Phase IV (KMG-IV): sequencing the most valuable type-strain genomes for metagenomic binning, comparative biology and taxonomic classification.</title>
        <authorList>
            <person name="Goeker M."/>
        </authorList>
    </citation>
    <scope>NUCLEOTIDE SEQUENCE [LARGE SCALE GENOMIC DNA]</scope>
    <source>
        <strain evidence="1 2">DSM 5900</strain>
    </source>
</reference>
<dbReference type="InterPro" id="IPR029045">
    <property type="entry name" value="ClpP/crotonase-like_dom_sf"/>
</dbReference>
<protein>
    <submittedName>
        <fullName evidence="1">E-phenylitaconyl-CoA hydratase/crotonobetainyl-CoA hydratase/dehydration protein DpgD</fullName>
    </submittedName>
</protein>
<dbReference type="Pfam" id="PF00378">
    <property type="entry name" value="ECH_1"/>
    <property type="match status" value="1"/>
</dbReference>
<evidence type="ECO:0000313" key="2">
    <source>
        <dbReference type="Proteomes" id="UP000278222"/>
    </source>
</evidence>
<sequence length="269" mass="29876">MPLEYEKKGHVAYFTIRNGSVNPMTPSIHKQMYHTMLDFLADEDIRVGIMTGAGERAFSAGDDIKTPYAKFETPAEEMAAHLWPKHRVEEEDPQTFAWSRDVLALERYKPIIAAVRGYCLGQGMIYLLHLTDIRVASDDAKFGFPEIAYGMGGAGGSSRLSRHLPHTVAMEMLLTGDPMSAADALKHNLVNRVVDGDAVMAEAEAIAARIARHPPLAVRIEMEAYYRSIDQTKLDALAATKHLYRMQRLVHGGGSEKVGRFLYKNDAAD</sequence>
<gene>
    <name evidence="1" type="ORF">EDC65_3062</name>
</gene>
<dbReference type="PANTHER" id="PTHR11941">
    <property type="entry name" value="ENOYL-COA HYDRATASE-RELATED"/>
    <property type="match status" value="1"/>
</dbReference>